<evidence type="ECO:0000256" key="6">
    <source>
        <dbReference type="ARBA" id="ARBA00023136"/>
    </source>
</evidence>
<evidence type="ECO:0000313" key="10">
    <source>
        <dbReference type="Proteomes" id="UP000048926"/>
    </source>
</evidence>
<feature type="transmembrane region" description="Helical" evidence="7">
    <location>
        <begin position="53"/>
        <end position="70"/>
    </location>
</feature>
<keyword evidence="7" id="KW-0997">Cell inner membrane</keyword>
<reference evidence="10" key="1">
    <citation type="submission" date="2015-07" db="EMBL/GenBank/DDBJ databases">
        <authorList>
            <person name="Rodrigo-Torres Lidia"/>
            <person name="Arahal R.David."/>
        </authorList>
    </citation>
    <scope>NUCLEOTIDE SEQUENCE [LARGE SCALE GENOMIC DNA]</scope>
    <source>
        <strain evidence="10">CECT 4801</strain>
    </source>
</reference>
<keyword evidence="3" id="KW-1003">Cell membrane</keyword>
<evidence type="ECO:0000256" key="3">
    <source>
        <dbReference type="ARBA" id="ARBA00022475"/>
    </source>
</evidence>
<evidence type="ECO:0000313" key="9">
    <source>
        <dbReference type="EMBL" id="CTQ43867.1"/>
    </source>
</evidence>
<comment type="subunit">
    <text evidence="7">The complex comprises the extracytoplasmic solute receptor protein and the two transmembrane proteins.</text>
</comment>
<keyword evidence="6 7" id="KW-0472">Membrane</keyword>
<dbReference type="RefSeq" id="WP_023003201.1">
    <property type="nucleotide sequence ID" value="NZ_CP045627.1"/>
</dbReference>
<comment type="similarity">
    <text evidence="7">Belongs to the TRAP transporter small permease family.</text>
</comment>
<comment type="subcellular location">
    <subcellularLocation>
        <location evidence="7">Cell inner membrane</location>
        <topology evidence="7">Multi-pass membrane protein</topology>
    </subcellularLocation>
    <subcellularLocation>
        <location evidence="1">Cell membrane</location>
        <topology evidence="1">Multi-pass membrane protein</topology>
    </subcellularLocation>
</comment>
<sequence length="182" mass="19696">MAEKLLSILSRINRAIAISVGVLFLTCAGLVLIDICLRRVGASFGGTDEISGYVMAIGTAWGMAFGLSELSHIRIDFLRRSVGLPKWRAVLDLLSIFALSSTVSIVALKCWPVVETTLRNSSRANTPLETPLALVQLPWFAGWVWFAVTAWLTFVAGVLLVLRGEFAKSEQAIGAFPEGETA</sequence>
<dbReference type="InterPro" id="IPR055348">
    <property type="entry name" value="DctQ"/>
</dbReference>
<dbReference type="OrthoDB" id="6160477at2"/>
<comment type="function">
    <text evidence="7">Part of the tripartite ATP-independent periplasmic (TRAP) transport system.</text>
</comment>
<dbReference type="Pfam" id="PF04290">
    <property type="entry name" value="DctQ"/>
    <property type="match status" value="1"/>
</dbReference>
<proteinExistence type="inferred from homology"/>
<feature type="transmembrane region" description="Helical" evidence="7">
    <location>
        <begin position="90"/>
        <end position="114"/>
    </location>
</feature>
<keyword evidence="10" id="KW-1185">Reference proteome</keyword>
<dbReference type="GO" id="GO:0005886">
    <property type="term" value="C:plasma membrane"/>
    <property type="evidence" value="ECO:0007669"/>
    <property type="project" value="UniProtKB-SubCell"/>
</dbReference>
<keyword evidence="5 7" id="KW-1133">Transmembrane helix</keyword>
<dbReference type="GO" id="GO:0022857">
    <property type="term" value="F:transmembrane transporter activity"/>
    <property type="evidence" value="ECO:0007669"/>
    <property type="project" value="UniProtKB-UniRule"/>
</dbReference>
<evidence type="ECO:0000256" key="5">
    <source>
        <dbReference type="ARBA" id="ARBA00022989"/>
    </source>
</evidence>
<dbReference type="KEGG" id="lagg:B0E33_17925"/>
<feature type="transmembrane region" description="Helical" evidence="7">
    <location>
        <begin position="12"/>
        <end position="33"/>
    </location>
</feature>
<evidence type="ECO:0000256" key="1">
    <source>
        <dbReference type="ARBA" id="ARBA00004651"/>
    </source>
</evidence>
<evidence type="ECO:0000256" key="4">
    <source>
        <dbReference type="ARBA" id="ARBA00022692"/>
    </source>
</evidence>
<name>A0A0M6Y3K2_9HYPH</name>
<dbReference type="EMBL" id="CXST01000001">
    <property type="protein sequence ID" value="CTQ43867.1"/>
    <property type="molecule type" value="Genomic_DNA"/>
</dbReference>
<keyword evidence="2 7" id="KW-0813">Transport</keyword>
<feature type="transmembrane region" description="Helical" evidence="7">
    <location>
        <begin position="140"/>
        <end position="162"/>
    </location>
</feature>
<dbReference type="AlphaFoldDB" id="A0A0M6Y3K2"/>
<evidence type="ECO:0000259" key="8">
    <source>
        <dbReference type="Pfam" id="PF04290"/>
    </source>
</evidence>
<accession>A0A0M6Y3K2</accession>
<evidence type="ECO:0000256" key="2">
    <source>
        <dbReference type="ARBA" id="ARBA00022448"/>
    </source>
</evidence>
<gene>
    <name evidence="9" type="ORF">LAL4801_02309</name>
</gene>
<feature type="domain" description="Tripartite ATP-independent periplasmic transporters DctQ component" evidence="8">
    <location>
        <begin position="28"/>
        <end position="155"/>
    </location>
</feature>
<protein>
    <recommendedName>
        <fullName evidence="7">TRAP transporter small permease protein</fullName>
    </recommendedName>
</protein>
<evidence type="ECO:0000256" key="7">
    <source>
        <dbReference type="RuleBase" id="RU369079"/>
    </source>
</evidence>
<dbReference type="Proteomes" id="UP000048926">
    <property type="component" value="Unassembled WGS sequence"/>
</dbReference>
<organism evidence="9 10">
    <name type="scientific">Roseibium aggregatum</name>
    <dbReference type="NCBI Taxonomy" id="187304"/>
    <lineage>
        <taxon>Bacteria</taxon>
        <taxon>Pseudomonadati</taxon>
        <taxon>Pseudomonadota</taxon>
        <taxon>Alphaproteobacteria</taxon>
        <taxon>Hyphomicrobiales</taxon>
        <taxon>Stappiaceae</taxon>
        <taxon>Roseibium</taxon>
    </lineage>
</organism>
<dbReference type="STRING" id="187304.B0E33_17925"/>
<keyword evidence="4 7" id="KW-0812">Transmembrane</keyword>